<keyword evidence="2" id="KW-0812">Transmembrane</keyword>
<dbReference type="EMBL" id="LHPF02000017">
    <property type="protein sequence ID" value="PSC70899.1"/>
    <property type="molecule type" value="Genomic_DNA"/>
</dbReference>
<dbReference type="Proteomes" id="UP000239649">
    <property type="component" value="Unassembled WGS sequence"/>
</dbReference>
<evidence type="ECO:0000313" key="4">
    <source>
        <dbReference type="Proteomes" id="UP000239649"/>
    </source>
</evidence>
<dbReference type="STRING" id="554055.A0A2P6V9Y1"/>
<comment type="caution">
    <text evidence="3">The sequence shown here is derived from an EMBL/GenBank/DDBJ whole genome shotgun (WGS) entry which is preliminary data.</text>
</comment>
<feature type="transmembrane region" description="Helical" evidence="2">
    <location>
        <begin position="51"/>
        <end position="76"/>
    </location>
</feature>
<gene>
    <name evidence="3" type="ORF">C2E20_5701</name>
</gene>
<feature type="region of interest" description="Disordered" evidence="1">
    <location>
        <begin position="1"/>
        <end position="29"/>
    </location>
</feature>
<keyword evidence="2" id="KW-1133">Transmembrane helix</keyword>
<feature type="compositionally biased region" description="Low complexity" evidence="1">
    <location>
        <begin position="1"/>
        <end position="17"/>
    </location>
</feature>
<proteinExistence type="predicted"/>
<feature type="region of interest" description="Disordered" evidence="1">
    <location>
        <begin position="204"/>
        <end position="266"/>
    </location>
</feature>
<feature type="compositionally biased region" description="Basic and acidic residues" evidence="1">
    <location>
        <begin position="215"/>
        <end position="242"/>
    </location>
</feature>
<evidence type="ECO:0000313" key="3">
    <source>
        <dbReference type="EMBL" id="PSC70899.1"/>
    </source>
</evidence>
<keyword evidence="4" id="KW-1185">Reference proteome</keyword>
<evidence type="ECO:0000256" key="2">
    <source>
        <dbReference type="SAM" id="Phobius"/>
    </source>
</evidence>
<dbReference type="AlphaFoldDB" id="A0A2P6V9Y1"/>
<dbReference type="PANTHER" id="PTHR36804:SF1">
    <property type="entry name" value="OS04G0585600 PROTEIN"/>
    <property type="match status" value="1"/>
</dbReference>
<name>A0A2P6V9Y1_9CHLO</name>
<feature type="transmembrane region" description="Helical" evidence="2">
    <location>
        <begin position="97"/>
        <end position="119"/>
    </location>
</feature>
<organism evidence="3 4">
    <name type="scientific">Micractinium conductrix</name>
    <dbReference type="NCBI Taxonomy" id="554055"/>
    <lineage>
        <taxon>Eukaryota</taxon>
        <taxon>Viridiplantae</taxon>
        <taxon>Chlorophyta</taxon>
        <taxon>core chlorophytes</taxon>
        <taxon>Trebouxiophyceae</taxon>
        <taxon>Chlorellales</taxon>
        <taxon>Chlorellaceae</taxon>
        <taxon>Chlorella clade</taxon>
        <taxon>Micractinium</taxon>
    </lineage>
</organism>
<protein>
    <submittedName>
        <fullName evidence="3">Ras-related Rab7</fullName>
    </submittedName>
</protein>
<dbReference type="PANTHER" id="PTHR36804">
    <property type="entry name" value="OSJNBA0013K16.11 PROTEIN"/>
    <property type="match status" value="1"/>
</dbReference>
<evidence type="ECO:0000256" key="1">
    <source>
        <dbReference type="SAM" id="MobiDB-lite"/>
    </source>
</evidence>
<keyword evidence="2" id="KW-0472">Membrane</keyword>
<feature type="transmembrane region" description="Helical" evidence="2">
    <location>
        <begin position="139"/>
        <end position="159"/>
    </location>
</feature>
<accession>A0A2P6V9Y1</accession>
<sequence length="266" mass="29959">MSVALAGGTGAARRLAIPLPPSPPHRRRHRHLVAQPRAALYSLPSDLYGSLQTGCGIAFLLALGFSALPILTGDAAERNERRFLQPSDEDSTENIRWSVMGVLSLLPFVNPMAWVFAALDDEDTSTLYYSFAFIYALPYLANGFQLDGFVLVSLVLCAVHVQVERLAQTEPVEVELPSVLRSLLAGIPKAVRSLGRYSSRLGDEVGGRTRSSSDAAKRRPDRKYLEERSREARAELEAFDRRRRERQQVQQREQQREQLREKERER</sequence>
<feature type="compositionally biased region" description="Basic and acidic residues" evidence="1">
    <location>
        <begin position="253"/>
        <end position="266"/>
    </location>
</feature>
<dbReference type="OrthoDB" id="513787at2759"/>
<reference evidence="3 4" key="1">
    <citation type="journal article" date="2018" name="Plant J.">
        <title>Genome sequences of Chlorella sorokiniana UTEX 1602 and Micractinium conductrix SAG 241.80: implications to maltose excretion by a green alga.</title>
        <authorList>
            <person name="Arriola M.B."/>
            <person name="Velmurugan N."/>
            <person name="Zhang Y."/>
            <person name="Plunkett M.H."/>
            <person name="Hondzo H."/>
            <person name="Barney B.M."/>
        </authorList>
    </citation>
    <scope>NUCLEOTIDE SEQUENCE [LARGE SCALE GENOMIC DNA]</scope>
    <source>
        <strain evidence="3 4">SAG 241.80</strain>
    </source>
</reference>